<protein>
    <submittedName>
        <fullName evidence="5">GntR family transcriptional regulator</fullName>
    </submittedName>
</protein>
<dbReference type="InterPro" id="IPR036388">
    <property type="entry name" value="WH-like_DNA-bd_sf"/>
</dbReference>
<comment type="caution">
    <text evidence="5">The sequence shown here is derived from an EMBL/GenBank/DDBJ whole genome shotgun (WGS) entry which is preliminary data.</text>
</comment>
<keyword evidence="6" id="KW-1185">Reference proteome</keyword>
<evidence type="ECO:0000313" key="6">
    <source>
        <dbReference type="Proteomes" id="UP001161409"/>
    </source>
</evidence>
<evidence type="ECO:0000256" key="3">
    <source>
        <dbReference type="ARBA" id="ARBA00023163"/>
    </source>
</evidence>
<keyword evidence="3" id="KW-0804">Transcription</keyword>
<dbReference type="Gene3D" id="1.10.10.10">
    <property type="entry name" value="Winged helix-like DNA-binding domain superfamily/Winged helix DNA-binding domain"/>
    <property type="match status" value="1"/>
</dbReference>
<dbReference type="PANTHER" id="PTHR43537:SF24">
    <property type="entry name" value="GLUCONATE OPERON TRANSCRIPTIONAL REPRESSOR"/>
    <property type="match status" value="1"/>
</dbReference>
<dbReference type="InterPro" id="IPR011711">
    <property type="entry name" value="GntR_C"/>
</dbReference>
<dbReference type="RefSeq" id="WP_169559398.1">
    <property type="nucleotide sequence ID" value="NZ_BSNF01000001.1"/>
</dbReference>
<dbReference type="SUPFAM" id="SSF48008">
    <property type="entry name" value="GntR ligand-binding domain-like"/>
    <property type="match status" value="1"/>
</dbReference>
<evidence type="ECO:0000256" key="2">
    <source>
        <dbReference type="ARBA" id="ARBA00023125"/>
    </source>
</evidence>
<dbReference type="Pfam" id="PF07729">
    <property type="entry name" value="FCD"/>
    <property type="match status" value="1"/>
</dbReference>
<gene>
    <name evidence="5" type="ORF">GCM10007924_06170</name>
</gene>
<reference evidence="5" key="2">
    <citation type="submission" date="2023-01" db="EMBL/GenBank/DDBJ databases">
        <title>Draft genome sequence of Sneathiella chinensis strain NBRC 103408.</title>
        <authorList>
            <person name="Sun Q."/>
            <person name="Mori K."/>
        </authorList>
    </citation>
    <scope>NUCLEOTIDE SEQUENCE</scope>
    <source>
        <strain evidence="5">NBRC 103408</strain>
    </source>
</reference>
<feature type="domain" description="HTH gntR-type" evidence="4">
    <location>
        <begin position="11"/>
        <end position="78"/>
    </location>
</feature>
<sequence>MSTSVQRLRAKSYSAEIVSVIEDMIATNQLRGGDRLREQDLSNRLGVSRTPLREAFKTLAERGLIRIRPNFGAEVVLPSKEEVTEMVHTMCWIWEKLGQLACRNISFEEMAELQVLHKEMQDRVGPDDALEWSLANTEFHRILMEASHNKTLLEIATNLQRRVHISLAGKNLSPDHRVEANEEHQEILDAIAHEEPDTLSRLLHDHLERAWQRRKALT</sequence>
<dbReference type="InterPro" id="IPR000524">
    <property type="entry name" value="Tscrpt_reg_HTH_GntR"/>
</dbReference>
<evidence type="ECO:0000256" key="1">
    <source>
        <dbReference type="ARBA" id="ARBA00023015"/>
    </source>
</evidence>
<dbReference type="InterPro" id="IPR036390">
    <property type="entry name" value="WH_DNA-bd_sf"/>
</dbReference>
<dbReference type="EMBL" id="BSNF01000001">
    <property type="protein sequence ID" value="GLQ05396.1"/>
    <property type="molecule type" value="Genomic_DNA"/>
</dbReference>
<dbReference type="Gene3D" id="1.20.120.530">
    <property type="entry name" value="GntR ligand-binding domain-like"/>
    <property type="match status" value="1"/>
</dbReference>
<proteinExistence type="predicted"/>
<dbReference type="Pfam" id="PF00392">
    <property type="entry name" value="GntR"/>
    <property type="match status" value="1"/>
</dbReference>
<keyword evidence="1" id="KW-0805">Transcription regulation</keyword>
<name>A0ABQ5U4I8_9PROT</name>
<dbReference type="CDD" id="cd07377">
    <property type="entry name" value="WHTH_GntR"/>
    <property type="match status" value="1"/>
</dbReference>
<dbReference type="SMART" id="SM00345">
    <property type="entry name" value="HTH_GNTR"/>
    <property type="match status" value="1"/>
</dbReference>
<dbReference type="Proteomes" id="UP001161409">
    <property type="component" value="Unassembled WGS sequence"/>
</dbReference>
<reference evidence="5" key="1">
    <citation type="journal article" date="2014" name="Int. J. Syst. Evol. Microbiol.">
        <title>Complete genome of a new Firmicutes species belonging to the dominant human colonic microbiota ('Ruminococcus bicirculans') reveals two chromosomes and a selective capacity to utilize plant glucans.</title>
        <authorList>
            <consortium name="NISC Comparative Sequencing Program"/>
            <person name="Wegmann U."/>
            <person name="Louis P."/>
            <person name="Goesmann A."/>
            <person name="Henrissat B."/>
            <person name="Duncan S.H."/>
            <person name="Flint H.J."/>
        </authorList>
    </citation>
    <scope>NUCLEOTIDE SEQUENCE</scope>
    <source>
        <strain evidence="5">NBRC 103408</strain>
    </source>
</reference>
<keyword evidence="2" id="KW-0238">DNA-binding</keyword>
<dbReference type="SUPFAM" id="SSF46785">
    <property type="entry name" value="Winged helix' DNA-binding domain"/>
    <property type="match status" value="1"/>
</dbReference>
<dbReference type="PROSITE" id="PS50949">
    <property type="entry name" value="HTH_GNTR"/>
    <property type="match status" value="1"/>
</dbReference>
<dbReference type="InterPro" id="IPR008920">
    <property type="entry name" value="TF_FadR/GntR_C"/>
</dbReference>
<dbReference type="SMART" id="SM00895">
    <property type="entry name" value="FCD"/>
    <property type="match status" value="1"/>
</dbReference>
<accession>A0ABQ5U4I8</accession>
<dbReference type="PRINTS" id="PR00035">
    <property type="entry name" value="HTHGNTR"/>
</dbReference>
<evidence type="ECO:0000259" key="4">
    <source>
        <dbReference type="PROSITE" id="PS50949"/>
    </source>
</evidence>
<dbReference type="PANTHER" id="PTHR43537">
    <property type="entry name" value="TRANSCRIPTIONAL REGULATOR, GNTR FAMILY"/>
    <property type="match status" value="1"/>
</dbReference>
<organism evidence="5 6">
    <name type="scientific">Sneathiella chinensis</name>
    <dbReference type="NCBI Taxonomy" id="349750"/>
    <lineage>
        <taxon>Bacteria</taxon>
        <taxon>Pseudomonadati</taxon>
        <taxon>Pseudomonadota</taxon>
        <taxon>Alphaproteobacteria</taxon>
        <taxon>Sneathiellales</taxon>
        <taxon>Sneathiellaceae</taxon>
        <taxon>Sneathiella</taxon>
    </lineage>
</organism>
<evidence type="ECO:0000313" key="5">
    <source>
        <dbReference type="EMBL" id="GLQ05396.1"/>
    </source>
</evidence>